<gene>
    <name evidence="1" type="ORF">M9H77_27715</name>
</gene>
<evidence type="ECO:0000313" key="1">
    <source>
        <dbReference type="EMBL" id="KAI5658922.1"/>
    </source>
</evidence>
<name>A0ACC0AFZ6_CATRO</name>
<protein>
    <submittedName>
        <fullName evidence="1">Uncharacterized protein</fullName>
    </submittedName>
</protein>
<sequence>MYLIRKCMVRPSGHRRDADLGPVTDRTGRVEGRPMLGSARQDSSCSTHIYSHAEYGVSSSDPHVPGPADRVSEGDRGEANERGDNDGNGGDSDGGDDDGGDDDHDDGDDDGDEEQTVYVAPVALASGSDGRPSHGKGKDLTGSLMLVMSKFAGSRNKRPDVLRDVPASTQKRKKVTPSDWEQTEAAEGGPVDTELIPSYCGHVAGRIWRGQDRGLLKCRSRYMALTGWELTDSQAGPLTYGSRFNALELHTVATSRQTSQSHQVIAACYLQYILGSSLFSDKSGNIAWIYLYFPMFAPLFRHFPEECKPTLTPFQTISYKSESKLLDIRLRLDMMTADECIPAHPIEPREARRPPKNRMYILKNTFVEALRLEAPSHLLTETWTSVPAIPASSCTDDYLDWYLSHTHPRIQNPENIPRGYNVPLAAAMPPKALLDMIAWECHRHDIADDELGCRVRDLLRVHYKSL</sequence>
<dbReference type="Proteomes" id="UP001060085">
    <property type="component" value="Linkage Group LG06"/>
</dbReference>
<accession>A0ACC0AFZ6</accession>
<evidence type="ECO:0000313" key="2">
    <source>
        <dbReference type="Proteomes" id="UP001060085"/>
    </source>
</evidence>
<dbReference type="EMBL" id="CM044706">
    <property type="protein sequence ID" value="KAI5658922.1"/>
    <property type="molecule type" value="Genomic_DNA"/>
</dbReference>
<proteinExistence type="predicted"/>
<organism evidence="1 2">
    <name type="scientific">Catharanthus roseus</name>
    <name type="common">Madagascar periwinkle</name>
    <name type="synonym">Vinca rosea</name>
    <dbReference type="NCBI Taxonomy" id="4058"/>
    <lineage>
        <taxon>Eukaryota</taxon>
        <taxon>Viridiplantae</taxon>
        <taxon>Streptophyta</taxon>
        <taxon>Embryophyta</taxon>
        <taxon>Tracheophyta</taxon>
        <taxon>Spermatophyta</taxon>
        <taxon>Magnoliopsida</taxon>
        <taxon>eudicotyledons</taxon>
        <taxon>Gunneridae</taxon>
        <taxon>Pentapetalae</taxon>
        <taxon>asterids</taxon>
        <taxon>lamiids</taxon>
        <taxon>Gentianales</taxon>
        <taxon>Apocynaceae</taxon>
        <taxon>Rauvolfioideae</taxon>
        <taxon>Vinceae</taxon>
        <taxon>Catharanthinae</taxon>
        <taxon>Catharanthus</taxon>
    </lineage>
</organism>
<reference evidence="2" key="1">
    <citation type="journal article" date="2023" name="Nat. Plants">
        <title>Single-cell RNA sequencing provides a high-resolution roadmap for understanding the multicellular compartmentation of specialized metabolism.</title>
        <authorList>
            <person name="Sun S."/>
            <person name="Shen X."/>
            <person name="Li Y."/>
            <person name="Li Y."/>
            <person name="Wang S."/>
            <person name="Li R."/>
            <person name="Zhang H."/>
            <person name="Shen G."/>
            <person name="Guo B."/>
            <person name="Wei J."/>
            <person name="Xu J."/>
            <person name="St-Pierre B."/>
            <person name="Chen S."/>
            <person name="Sun C."/>
        </authorList>
    </citation>
    <scope>NUCLEOTIDE SEQUENCE [LARGE SCALE GENOMIC DNA]</scope>
</reference>
<keyword evidence="2" id="KW-1185">Reference proteome</keyword>
<comment type="caution">
    <text evidence="1">The sequence shown here is derived from an EMBL/GenBank/DDBJ whole genome shotgun (WGS) entry which is preliminary data.</text>
</comment>